<gene>
    <name evidence="2" type="ORF">CDAR_607391</name>
</gene>
<evidence type="ECO:0000256" key="1">
    <source>
        <dbReference type="SAM" id="MobiDB-lite"/>
    </source>
</evidence>
<feature type="region of interest" description="Disordered" evidence="1">
    <location>
        <begin position="25"/>
        <end position="48"/>
    </location>
</feature>
<evidence type="ECO:0000313" key="2">
    <source>
        <dbReference type="EMBL" id="GIY20818.1"/>
    </source>
</evidence>
<reference evidence="2 3" key="1">
    <citation type="submission" date="2021-06" db="EMBL/GenBank/DDBJ databases">
        <title>Caerostris darwini draft genome.</title>
        <authorList>
            <person name="Kono N."/>
            <person name="Arakawa K."/>
        </authorList>
    </citation>
    <scope>NUCLEOTIDE SEQUENCE [LARGE SCALE GENOMIC DNA]</scope>
</reference>
<comment type="caution">
    <text evidence="2">The sequence shown here is derived from an EMBL/GenBank/DDBJ whole genome shotgun (WGS) entry which is preliminary data.</text>
</comment>
<evidence type="ECO:0000313" key="3">
    <source>
        <dbReference type="Proteomes" id="UP001054837"/>
    </source>
</evidence>
<sequence>MQSGALSRLEESWAPFVAANLGADVQQGEGRPPPPKGPHLSPSPRKMEHLPSCPLAGWRACSHQLLHHRTRLIPLQPSTDFLNGLGRCPWSLPKPHINIIIIPAMISRIIAMLSNMGRNYCLPTLAIKVSVLSVLVTNIVNNLMSLKPSFVM</sequence>
<organism evidence="2 3">
    <name type="scientific">Caerostris darwini</name>
    <dbReference type="NCBI Taxonomy" id="1538125"/>
    <lineage>
        <taxon>Eukaryota</taxon>
        <taxon>Metazoa</taxon>
        <taxon>Ecdysozoa</taxon>
        <taxon>Arthropoda</taxon>
        <taxon>Chelicerata</taxon>
        <taxon>Arachnida</taxon>
        <taxon>Araneae</taxon>
        <taxon>Araneomorphae</taxon>
        <taxon>Entelegynae</taxon>
        <taxon>Araneoidea</taxon>
        <taxon>Araneidae</taxon>
        <taxon>Caerostris</taxon>
    </lineage>
</organism>
<keyword evidence="3" id="KW-1185">Reference proteome</keyword>
<proteinExistence type="predicted"/>
<accession>A0AAV4RFR6</accession>
<protein>
    <submittedName>
        <fullName evidence="2">Uncharacterized protein</fullName>
    </submittedName>
</protein>
<dbReference type="EMBL" id="BPLQ01006222">
    <property type="protein sequence ID" value="GIY20818.1"/>
    <property type="molecule type" value="Genomic_DNA"/>
</dbReference>
<dbReference type="AlphaFoldDB" id="A0AAV4RFR6"/>
<dbReference type="Proteomes" id="UP001054837">
    <property type="component" value="Unassembled WGS sequence"/>
</dbReference>
<name>A0AAV4RFR6_9ARAC</name>